<dbReference type="GO" id="GO:0007010">
    <property type="term" value="P:cytoskeleton organization"/>
    <property type="evidence" value="ECO:0007669"/>
    <property type="project" value="TreeGrafter"/>
</dbReference>
<reference evidence="3" key="1">
    <citation type="submission" date="2020-11" db="EMBL/GenBank/DDBJ databases">
        <authorList>
            <person name="Whitehead M."/>
        </authorList>
    </citation>
    <scope>NUCLEOTIDE SEQUENCE</scope>
    <source>
        <strain evidence="3">EGII</strain>
    </source>
</reference>
<dbReference type="PROSITE" id="PS51450">
    <property type="entry name" value="LRR"/>
    <property type="match status" value="1"/>
</dbReference>
<dbReference type="AlphaFoldDB" id="A0A811UU26"/>
<keyword evidence="1" id="KW-0433">Leucine-rich repeat</keyword>
<evidence type="ECO:0000313" key="3">
    <source>
        <dbReference type="EMBL" id="CAD7002699.1"/>
    </source>
</evidence>
<dbReference type="SUPFAM" id="SSF52058">
    <property type="entry name" value="L domain-like"/>
    <property type="match status" value="1"/>
</dbReference>
<dbReference type="Pfam" id="PF12799">
    <property type="entry name" value="LRR_4"/>
    <property type="match status" value="1"/>
</dbReference>
<dbReference type="OrthoDB" id="1517790at2759"/>
<protein>
    <submittedName>
        <fullName evidence="3">(Mediterranean fruit fly) hypothetical protein</fullName>
    </submittedName>
</protein>
<dbReference type="PANTHER" id="PTHR18849">
    <property type="entry name" value="LEUCINE RICH REPEAT PROTEIN"/>
    <property type="match status" value="1"/>
</dbReference>
<accession>A0A811UU26</accession>
<organism evidence="3 4">
    <name type="scientific">Ceratitis capitata</name>
    <name type="common">Mediterranean fruit fly</name>
    <name type="synonym">Tephritis capitata</name>
    <dbReference type="NCBI Taxonomy" id="7213"/>
    <lineage>
        <taxon>Eukaryota</taxon>
        <taxon>Metazoa</taxon>
        <taxon>Ecdysozoa</taxon>
        <taxon>Arthropoda</taxon>
        <taxon>Hexapoda</taxon>
        <taxon>Insecta</taxon>
        <taxon>Pterygota</taxon>
        <taxon>Neoptera</taxon>
        <taxon>Endopterygota</taxon>
        <taxon>Diptera</taxon>
        <taxon>Brachycera</taxon>
        <taxon>Muscomorpha</taxon>
        <taxon>Tephritoidea</taxon>
        <taxon>Tephritidae</taxon>
        <taxon>Ceratitis</taxon>
        <taxon>Ceratitis</taxon>
    </lineage>
</organism>
<gene>
    <name evidence="3" type="ORF">CCAP1982_LOCUS11176</name>
</gene>
<dbReference type="InterPro" id="IPR001611">
    <property type="entry name" value="Leu-rich_rpt"/>
</dbReference>
<dbReference type="PANTHER" id="PTHR18849:SF0">
    <property type="entry name" value="CILIA- AND FLAGELLA-ASSOCIATED PROTEIN 410-RELATED"/>
    <property type="match status" value="1"/>
</dbReference>
<evidence type="ECO:0000313" key="4">
    <source>
        <dbReference type="Proteomes" id="UP000606786"/>
    </source>
</evidence>
<keyword evidence="2" id="KW-0677">Repeat</keyword>
<keyword evidence="4" id="KW-1185">Reference proteome</keyword>
<proteinExistence type="predicted"/>
<evidence type="ECO:0000256" key="2">
    <source>
        <dbReference type="ARBA" id="ARBA00022737"/>
    </source>
</evidence>
<dbReference type="InterPro" id="IPR025875">
    <property type="entry name" value="Leu-rich_rpt_4"/>
</dbReference>
<comment type="caution">
    <text evidence="3">The sequence shown here is derived from an EMBL/GenBank/DDBJ whole genome shotgun (WGS) entry which is preliminary data.</text>
</comment>
<evidence type="ECO:0000256" key="1">
    <source>
        <dbReference type="ARBA" id="ARBA00022614"/>
    </source>
</evidence>
<dbReference type="EMBL" id="CAJHJT010000034">
    <property type="protein sequence ID" value="CAD7002699.1"/>
    <property type="molecule type" value="Genomic_DNA"/>
</dbReference>
<sequence length="69" mass="8145">MENCGHPRGYVHVNKITTLQPFEDCLKLQELYLRKNNIQDINEIAYLQNLPVLKYLWLEENPCCDRVGP</sequence>
<feature type="non-terminal residue" evidence="3">
    <location>
        <position position="69"/>
    </location>
</feature>
<dbReference type="Proteomes" id="UP000606786">
    <property type="component" value="Unassembled WGS sequence"/>
</dbReference>
<dbReference type="Gene3D" id="3.80.10.10">
    <property type="entry name" value="Ribonuclease Inhibitor"/>
    <property type="match status" value="1"/>
</dbReference>
<name>A0A811UU26_CERCA</name>
<dbReference type="InterPro" id="IPR032675">
    <property type="entry name" value="LRR_dom_sf"/>
</dbReference>